<feature type="transmembrane region" description="Helical" evidence="23">
    <location>
        <begin position="1241"/>
        <end position="1261"/>
    </location>
</feature>
<evidence type="ECO:0000256" key="3">
    <source>
        <dbReference type="ARBA" id="ARBA00004997"/>
    </source>
</evidence>
<keyword evidence="23" id="KW-0472">Membrane</keyword>
<dbReference type="SMART" id="SM01268">
    <property type="entry name" value="BTD"/>
    <property type="match status" value="1"/>
</dbReference>
<evidence type="ECO:0000256" key="4">
    <source>
        <dbReference type="ARBA" id="ARBA00008663"/>
    </source>
</evidence>
<dbReference type="Pfam" id="PF02887">
    <property type="entry name" value="PK_C"/>
    <property type="match status" value="1"/>
</dbReference>
<dbReference type="SUPFAM" id="SSF110217">
    <property type="entry name" value="DNA-binding protein LAG-1 (CSL)"/>
    <property type="match status" value="1"/>
</dbReference>
<evidence type="ECO:0000259" key="24">
    <source>
        <dbReference type="SMART" id="SM01267"/>
    </source>
</evidence>
<dbReference type="SUPFAM" id="SSF53448">
    <property type="entry name" value="Nucleotide-diphospho-sugar transferases"/>
    <property type="match status" value="1"/>
</dbReference>
<keyword evidence="27" id="KW-1185">Reference proteome</keyword>
<evidence type="ECO:0000256" key="22">
    <source>
        <dbReference type="SAM" id="MobiDB-lite"/>
    </source>
</evidence>
<dbReference type="InterPro" id="IPR037095">
    <property type="entry name" value="RBP-J/Cbf11_DNA-bd_sf"/>
</dbReference>
<dbReference type="InterPro" id="IPR011037">
    <property type="entry name" value="Pyrv_Knase-like_insert_dom_sf"/>
</dbReference>
<evidence type="ECO:0000256" key="6">
    <source>
        <dbReference type="ARBA" id="ARBA00009704"/>
    </source>
</evidence>
<evidence type="ECO:0000256" key="20">
    <source>
        <dbReference type="ARBA" id="ARBA00048152"/>
    </source>
</evidence>
<evidence type="ECO:0000256" key="15">
    <source>
        <dbReference type="ARBA" id="ARBA00023125"/>
    </source>
</evidence>
<gene>
    <name evidence="26" type="ORF">MCHLO_01739</name>
</gene>
<dbReference type="CDD" id="cd00288">
    <property type="entry name" value="Pyruvate_Kinase"/>
    <property type="match status" value="1"/>
</dbReference>
<reference evidence="26" key="1">
    <citation type="submission" date="2014-09" db="EMBL/GenBank/DDBJ databases">
        <title>Genome sequence of the luminous mushroom Mycena chlorophos for searching fungal bioluminescence genes.</title>
        <authorList>
            <person name="Tanaka Y."/>
            <person name="Kasuga D."/>
            <person name="Oba Y."/>
            <person name="Hase S."/>
            <person name="Sato K."/>
            <person name="Oba Y."/>
            <person name="Sakakibara Y."/>
        </authorList>
    </citation>
    <scope>NUCLEOTIDE SEQUENCE</scope>
</reference>
<evidence type="ECO:0000259" key="25">
    <source>
        <dbReference type="SMART" id="SM01268"/>
    </source>
</evidence>
<keyword evidence="12" id="KW-0067">ATP-binding</keyword>
<keyword evidence="8 21" id="KW-0808">Transferase</keyword>
<keyword evidence="13 21" id="KW-0460">Magnesium</keyword>
<comment type="similarity">
    <text evidence="5">Belongs to the glycosyltransferase 32 family.</text>
</comment>
<keyword evidence="23" id="KW-1133">Transmembrane helix</keyword>
<feature type="region of interest" description="Disordered" evidence="22">
    <location>
        <begin position="1"/>
        <end position="72"/>
    </location>
</feature>
<accession>A0ABQ0KZC8</accession>
<evidence type="ECO:0000256" key="16">
    <source>
        <dbReference type="ARBA" id="ARBA00023152"/>
    </source>
</evidence>
<evidence type="ECO:0000256" key="9">
    <source>
        <dbReference type="ARBA" id="ARBA00022723"/>
    </source>
</evidence>
<dbReference type="InterPro" id="IPR015813">
    <property type="entry name" value="Pyrv/PenolPyrv_kinase-like_dom"/>
</dbReference>
<evidence type="ECO:0000256" key="8">
    <source>
        <dbReference type="ARBA" id="ARBA00022679"/>
    </source>
</evidence>
<dbReference type="Pfam" id="PF09271">
    <property type="entry name" value="LAG1-DNAbind"/>
    <property type="match status" value="1"/>
</dbReference>
<keyword evidence="19" id="KW-0670">Pyruvate</keyword>
<evidence type="ECO:0000256" key="14">
    <source>
        <dbReference type="ARBA" id="ARBA00023015"/>
    </source>
</evidence>
<feature type="region of interest" description="Disordered" evidence="22">
    <location>
        <begin position="1806"/>
        <end position="1833"/>
    </location>
</feature>
<evidence type="ECO:0000256" key="7">
    <source>
        <dbReference type="ARBA" id="ARBA00012142"/>
    </source>
</evidence>
<comment type="subcellular location">
    <subcellularLocation>
        <location evidence="2">Nucleus</location>
    </subcellularLocation>
</comment>
<evidence type="ECO:0000256" key="17">
    <source>
        <dbReference type="ARBA" id="ARBA00023163"/>
    </source>
</evidence>
<feature type="compositionally biased region" description="Low complexity" evidence="22">
    <location>
        <begin position="478"/>
        <end position="490"/>
    </location>
</feature>
<keyword evidence="16 21" id="KW-0324">Glycolysis</keyword>
<dbReference type="SMART" id="SM01267">
    <property type="entry name" value="LAG1_DNAbind"/>
    <property type="match status" value="1"/>
</dbReference>
<feature type="region of interest" description="Disordered" evidence="22">
    <location>
        <begin position="476"/>
        <end position="506"/>
    </location>
</feature>
<evidence type="ECO:0000256" key="5">
    <source>
        <dbReference type="ARBA" id="ARBA00009003"/>
    </source>
</evidence>
<comment type="cofactor">
    <cofactor evidence="1">
        <name>K(+)</name>
        <dbReference type="ChEBI" id="CHEBI:29103"/>
    </cofactor>
</comment>
<keyword evidence="15" id="KW-0238">DNA-binding</keyword>
<feature type="domain" description="Beta-trefoil DNA-binding" evidence="25">
    <location>
        <begin position="219"/>
        <end position="394"/>
    </location>
</feature>
<protein>
    <recommendedName>
        <fullName evidence="7 21">Pyruvate kinase</fullName>
        <ecNumber evidence="7 21">2.7.1.40</ecNumber>
    </recommendedName>
</protein>
<comment type="similarity">
    <text evidence="6">Belongs to the Su(H) family.</text>
</comment>
<keyword evidence="10" id="KW-0547">Nucleotide-binding</keyword>
<dbReference type="InterPro" id="IPR029044">
    <property type="entry name" value="Nucleotide-diphossugar_trans"/>
</dbReference>
<dbReference type="Gene3D" id="3.20.20.60">
    <property type="entry name" value="Phosphoenolpyruvate-binding domains"/>
    <property type="match status" value="1"/>
</dbReference>
<dbReference type="InterPro" id="IPR015350">
    <property type="entry name" value="Beta-trefoil_DNA-bd_dom"/>
</dbReference>
<evidence type="ECO:0000256" key="19">
    <source>
        <dbReference type="ARBA" id="ARBA00023317"/>
    </source>
</evidence>
<dbReference type="Gene3D" id="2.60.40.1450">
    <property type="entry name" value="LAG1, DNA binding domain"/>
    <property type="match status" value="1"/>
</dbReference>
<comment type="similarity">
    <text evidence="4 21">Belongs to the pyruvate kinase family.</text>
</comment>
<proteinExistence type="inferred from homology"/>
<keyword evidence="9" id="KW-0479">Metal-binding</keyword>
<evidence type="ECO:0000256" key="13">
    <source>
        <dbReference type="ARBA" id="ARBA00022842"/>
    </source>
</evidence>
<dbReference type="InterPro" id="IPR018209">
    <property type="entry name" value="Pyrv_Knase_AS"/>
</dbReference>
<dbReference type="Pfam" id="PF04488">
    <property type="entry name" value="Gly_transf_sug"/>
    <property type="match status" value="1"/>
</dbReference>
<dbReference type="Pfam" id="PF09270">
    <property type="entry name" value="BTD"/>
    <property type="match status" value="1"/>
</dbReference>
<dbReference type="InterPro" id="IPR036358">
    <property type="entry name" value="BTD_sf"/>
</dbReference>
<keyword evidence="18" id="KW-0539">Nucleus</keyword>
<evidence type="ECO:0000256" key="2">
    <source>
        <dbReference type="ARBA" id="ARBA00004123"/>
    </source>
</evidence>
<dbReference type="PROSITE" id="PS00110">
    <property type="entry name" value="PYRUVATE_KINASE"/>
    <property type="match status" value="1"/>
</dbReference>
<dbReference type="InterPro" id="IPR015793">
    <property type="entry name" value="Pyrv_Knase_brl"/>
</dbReference>
<evidence type="ECO:0000256" key="10">
    <source>
        <dbReference type="ARBA" id="ARBA00022741"/>
    </source>
</evidence>
<dbReference type="Pfam" id="PF00224">
    <property type="entry name" value="PK"/>
    <property type="match status" value="1"/>
</dbReference>
<dbReference type="PANTHER" id="PTHR11817">
    <property type="entry name" value="PYRUVATE KINASE"/>
    <property type="match status" value="1"/>
</dbReference>
<organism evidence="26 27">
    <name type="scientific">Mycena chlorophos</name>
    <name type="common">Agaric fungus</name>
    <name type="synonym">Agaricus chlorophos</name>
    <dbReference type="NCBI Taxonomy" id="658473"/>
    <lineage>
        <taxon>Eukaryota</taxon>
        <taxon>Fungi</taxon>
        <taxon>Dikarya</taxon>
        <taxon>Basidiomycota</taxon>
        <taxon>Agaricomycotina</taxon>
        <taxon>Agaricomycetes</taxon>
        <taxon>Agaricomycetidae</taxon>
        <taxon>Agaricales</taxon>
        <taxon>Marasmiineae</taxon>
        <taxon>Mycenaceae</taxon>
        <taxon>Mycena</taxon>
    </lineage>
</organism>
<dbReference type="NCBIfam" id="TIGR01064">
    <property type="entry name" value="pyruv_kin"/>
    <property type="match status" value="1"/>
</dbReference>
<dbReference type="Gene3D" id="3.40.1380.20">
    <property type="entry name" value="Pyruvate kinase, C-terminal domain"/>
    <property type="match status" value="1"/>
</dbReference>
<dbReference type="Gene3D" id="2.40.33.10">
    <property type="entry name" value="PK beta-barrel domain-like"/>
    <property type="match status" value="1"/>
</dbReference>
<sequence length="1865" mass="204737">MSASASPPSAPLPAAPRSSSPPPPTHHSGSLQSILASPPAASPPSWPSHQNGATSQTKRKHDSGDADESQAKIRRIVREYNTHDSRVMPMTTVVCLHAAVAQKSYGSEKRFLCPPPVVHIEGPLWQMRRQDLSMTVVSETGERSLEQKAPLDNSLTSSFKFLHVTGTAKAKSFQLSLDIADPKPAGEHERRVWATFESAPVTIISKPSKKTAKTRNISSCILAGGPVSLFNRINSQTVRTKYMTIDHAQLCASNVSWSAFNVNVVPAPNTPVVAGPQPVAYGSSIVLSDTQSGISTSPLIIRKVDKGRVLLDDAGPVSQMQKIALQRVNPDGSRHYLSAAGPLPGATGVVAPPAPGSSSQAGSHPLLFQLPRQREEIKDGVSVTVDDVDDYLCWTIVGISKFQYTFFDAFGHNSSLPDLPITPFPTLFTAPVYRQSNNTMELTVANFFYIDPSTGTHSPLDVYLGNIGPLRHRTFQATSTGPLTSPGSSGQADLQPGSPTSPLGPRSNIAHAVVVVEMPALADVIKTIKEDIEQDAPSPSSPADGKAAVSRPSVSGRSLPLLFIRPIDGVGYHSGRTIAIENVYHGGSDPAWMAIVNPGSGNGGDGGLHGWTLRIKDVSRVSQRVSTLLATTTTSPDAMYSSDNIRSTLEWSSTLSIANIPVASEDTKFLRKTSIIATIGPKTNSVEKLAELRRAGVNVVRMNFSHGSYEYHQSVIDNTRKMVAAESDGRPVAIALDTKGPEIRTGLTKDGIDYTIPSGHEFIISTDPKYSESCDDKVMFVDYANLPKVTAPGKLIYVDDGILSLLVLSIDGTNVHVRTLNNGTISSRKGVNLPKTAVDLPALSEKDKADLQFGVKNGVDMIFASFIRRAQDVKDIRTVLGPDGANIKIIVKIENEQGVANFDEILRETDGVMVARGDLGIEIPASQVFLAQKMMIAKCNIVGKPVIVATQMLESMTYNPRPTRAEVSDVANAVLDGADCVMLSGETAKGNYPIQSVLMMAETCLLAEAAICYPPLYAELTAIQPRPTETSETVAIAAVAAASEQNASAILVLSTSGNTARLISKFRPKVPIITVTRNEQTARQIHLHRGCYPFWYPEPRGVLDHQWQTDVDNRIRFGLRNALKLKIITPGTTIIAVQGWRSGSGKSNSLRILSVPVDSADLETQPLDFMSSFTKRRRNSSLFGGRLPHHITVPTDDKTPYRDHARNHSWFIAVPGLGPRRLLLNPRRAHQLAVSRFGRRAGVILILAGLVFLLLAVLNIISFAQRLLGTRETTWPTFVRVQDPPTLVFQRVDLQRIWAWEVSSGHYPSRKRIPEQIWLDRVYDNPGLPPRRGSMAPGTLGTATRGVGARRVYLDTDSANGAPFPPRPVSGSLADLDIIMEHCDFSAKKFVRDCLEVLRYGGGLDNGNRLRRGKMDDWKYLYLPELPISGTLPSESSEEALPGITKPARDATVDPDAGLTKKKGVDWEPSLRDQLPPARKYLPTTNTNPCDPENPRIFHMFWVGPFTDKPYMALLSFLFTQNTGLHLDEDAQDDSVCRPVFWLWINIGPAAAVPNPSALDDMYTQLKANPWAAPFLHPRFHHVIQFKLWNTTEQLDGVPELRHEWRSHVDTLFNSGGHIINVPKDKASASASANDTEASEMFNRLGSKSANTYDRMSVILSDMARFILCHRFGGIYLDADTILLRDWEEMWQKMAFAYRWSRLEKYNTAVLHLNKGSALGTFLFRTALKNDLDFHPMTVSRFADFFDTPVSASAGPQSLGFDGFFRGAYSYHYHNAWWKPFDSVRNWPDLGPRFIAAERLARANLRSTQGSASTASSQLREGDENSDPADPRDLDWSMVLMRTFQSYVRGERPNMYGEWMNWHET</sequence>
<keyword evidence="14" id="KW-0805">Transcription regulation</keyword>
<evidence type="ECO:0000256" key="23">
    <source>
        <dbReference type="SAM" id="Phobius"/>
    </source>
</evidence>
<dbReference type="InterPro" id="IPR015351">
    <property type="entry name" value="RBP-J/Cbf11/Cbf12_DNA-bd"/>
</dbReference>
<dbReference type="Proteomes" id="UP000815677">
    <property type="component" value="Unassembled WGS sequence"/>
</dbReference>
<feature type="compositionally biased region" description="Pro residues" evidence="22">
    <location>
        <begin position="8"/>
        <end position="25"/>
    </location>
</feature>
<dbReference type="InterPro" id="IPR040442">
    <property type="entry name" value="Pyrv_kinase-like_dom_sf"/>
</dbReference>
<feature type="region of interest" description="Disordered" evidence="22">
    <location>
        <begin position="533"/>
        <end position="553"/>
    </location>
</feature>
<dbReference type="SUPFAM" id="SSF51621">
    <property type="entry name" value="Phosphoenolpyruvate/pyruvate domain"/>
    <property type="match status" value="1"/>
</dbReference>
<dbReference type="InterPro" id="IPR008967">
    <property type="entry name" value="p53-like_TF_DNA-bd_sf"/>
</dbReference>
<dbReference type="SUPFAM" id="SSF49417">
    <property type="entry name" value="p53-like transcription factors"/>
    <property type="match status" value="1"/>
</dbReference>
<dbReference type="EC" id="2.7.1.40" evidence="7 21"/>
<feature type="compositionally biased region" description="Low complexity" evidence="22">
    <location>
        <begin position="1807"/>
        <end position="1818"/>
    </location>
</feature>
<dbReference type="Gene3D" id="2.80.10.50">
    <property type="match status" value="1"/>
</dbReference>
<dbReference type="InterPro" id="IPR036918">
    <property type="entry name" value="Pyrv_Knase_C_sf"/>
</dbReference>
<evidence type="ECO:0000256" key="21">
    <source>
        <dbReference type="RuleBase" id="RU000504"/>
    </source>
</evidence>
<evidence type="ECO:0000256" key="11">
    <source>
        <dbReference type="ARBA" id="ARBA00022777"/>
    </source>
</evidence>
<dbReference type="InterPro" id="IPR007577">
    <property type="entry name" value="GlycoTrfase_DXD_sugar-bd_CS"/>
</dbReference>
<evidence type="ECO:0000256" key="18">
    <source>
        <dbReference type="ARBA" id="ARBA00023242"/>
    </source>
</evidence>
<feature type="domain" description="RBP-J/Cbf11/Cbf12 DNA binding" evidence="24">
    <location>
        <begin position="92"/>
        <end position="218"/>
    </location>
</feature>
<comment type="catalytic activity">
    <reaction evidence="20 21">
        <text>pyruvate + ATP = phosphoenolpyruvate + ADP + H(+)</text>
        <dbReference type="Rhea" id="RHEA:18157"/>
        <dbReference type="ChEBI" id="CHEBI:15361"/>
        <dbReference type="ChEBI" id="CHEBI:15378"/>
        <dbReference type="ChEBI" id="CHEBI:30616"/>
        <dbReference type="ChEBI" id="CHEBI:58702"/>
        <dbReference type="ChEBI" id="CHEBI:456216"/>
        <dbReference type="EC" id="2.7.1.40"/>
    </reaction>
</comment>
<evidence type="ECO:0000313" key="27">
    <source>
        <dbReference type="Proteomes" id="UP000815677"/>
    </source>
</evidence>
<dbReference type="InterPro" id="IPR001697">
    <property type="entry name" value="Pyr_Knase"/>
</dbReference>
<evidence type="ECO:0000313" key="26">
    <source>
        <dbReference type="EMBL" id="GAT44097.1"/>
    </source>
</evidence>
<keyword evidence="23" id="KW-0812">Transmembrane</keyword>
<keyword evidence="11 21" id="KW-0418">Kinase</keyword>
<dbReference type="InterPro" id="IPR015806">
    <property type="entry name" value="Pyrv_Knase_insert_dom_sf"/>
</dbReference>
<dbReference type="NCBIfam" id="NF004978">
    <property type="entry name" value="PRK06354.1"/>
    <property type="match status" value="1"/>
</dbReference>
<name>A0ABQ0KZC8_MYCCL</name>
<comment type="pathway">
    <text evidence="3 21">Carbohydrate degradation; glycolysis; pyruvate from D-glyceraldehyde 3-phosphate: step 5/5.</text>
</comment>
<dbReference type="Gene3D" id="3.90.550.20">
    <property type="match status" value="1"/>
</dbReference>
<evidence type="ECO:0000256" key="1">
    <source>
        <dbReference type="ARBA" id="ARBA00001958"/>
    </source>
</evidence>
<dbReference type="NCBIfam" id="NF004491">
    <property type="entry name" value="PRK05826.1"/>
    <property type="match status" value="1"/>
</dbReference>
<dbReference type="SUPFAM" id="SSF50800">
    <property type="entry name" value="PK beta-barrel domain-like"/>
    <property type="match status" value="1"/>
</dbReference>
<dbReference type="SUPFAM" id="SSF52935">
    <property type="entry name" value="PK C-terminal domain-like"/>
    <property type="match status" value="1"/>
</dbReference>
<dbReference type="PRINTS" id="PR01050">
    <property type="entry name" value="PYRUVTKNASE"/>
</dbReference>
<keyword evidence="17" id="KW-0804">Transcription</keyword>
<evidence type="ECO:0000256" key="12">
    <source>
        <dbReference type="ARBA" id="ARBA00022840"/>
    </source>
</evidence>
<dbReference type="InterPro" id="IPR015795">
    <property type="entry name" value="Pyrv_Knase_C"/>
</dbReference>
<dbReference type="EMBL" id="DF839580">
    <property type="protein sequence ID" value="GAT44097.1"/>
    <property type="molecule type" value="Genomic_DNA"/>
</dbReference>